<dbReference type="RefSeq" id="XP_030062183.1">
    <property type="nucleotide sequence ID" value="XM_030206323.1"/>
</dbReference>
<dbReference type="FunFam" id="3.40.50.410:FF:000003">
    <property type="entry name" value="Collagen type VI alpha 3 chain"/>
    <property type="match status" value="1"/>
</dbReference>
<evidence type="ECO:0000313" key="18">
    <source>
        <dbReference type="RefSeq" id="XP_030062183.1"/>
    </source>
</evidence>
<keyword evidence="2" id="KW-0964">Secreted</keyword>
<dbReference type="PANTHER" id="PTHR24020:SF86">
    <property type="entry name" value="COLLAGEN, TYPE VI, ALPHA 4"/>
    <property type="match status" value="1"/>
</dbReference>
<feature type="domain" description="VWFA" evidence="15">
    <location>
        <begin position="1405"/>
        <end position="1576"/>
    </location>
</feature>
<dbReference type="SMART" id="SM00327">
    <property type="entry name" value="VWA"/>
    <property type="match status" value="11"/>
</dbReference>
<evidence type="ECO:0000256" key="7">
    <source>
        <dbReference type="ARBA" id="ARBA00023119"/>
    </source>
</evidence>
<dbReference type="GO" id="GO:0004867">
    <property type="term" value="F:serine-type endopeptidase inhibitor activity"/>
    <property type="evidence" value="ECO:0007669"/>
    <property type="project" value="InterPro"/>
</dbReference>
<dbReference type="CTD" id="131873"/>
<evidence type="ECO:0000256" key="4">
    <source>
        <dbReference type="ARBA" id="ARBA00022729"/>
    </source>
</evidence>
<dbReference type="Pfam" id="PF00092">
    <property type="entry name" value="VWA"/>
    <property type="match status" value="10"/>
</dbReference>
<dbReference type="GO" id="GO:0007155">
    <property type="term" value="P:cell adhesion"/>
    <property type="evidence" value="ECO:0007669"/>
    <property type="project" value="UniProtKB-KW"/>
</dbReference>
<keyword evidence="8" id="KW-1015">Disulfide bond</keyword>
<feature type="domain" description="VWFA" evidence="15">
    <location>
        <begin position="237"/>
        <end position="415"/>
    </location>
</feature>
<feature type="chain" id="PRO_5044652524" evidence="14">
    <location>
        <begin position="23"/>
        <end position="2722"/>
    </location>
</feature>
<evidence type="ECO:0000256" key="12">
    <source>
        <dbReference type="ARBA" id="ARBA00044000"/>
    </source>
</evidence>
<sequence>MDTWKAFLLVLFCAVTWCPTDSQTTVCREATVADLVFLVDGSWSIGTENFKKMQDFLYTLVSSFDVGREKIRIGLIQYSDSPRTEFFLNTYSSKDEVLKSIQALNYKGGGTRTGLSLQYMLENHFTEGAGSRAKEGIPQLAVVITDGQTQDNILEATIMVKQAGITTYAVGIKDAVLSELMEIASEPVDKHVYNVSDFTALEDISQSMVQVLCTTVEEAVRHTNQVSQDCRKATVADIVFLVDSSTSIGKINFQHVRNFLYTVVSSLDIGRDAVQVGVAQFSSTNFQEFLLNQYSLKSEILERIQKLTYHQGGTNAGNALDFVRTTYFTELAGSRAKENVPQVVIFITDGQSEDEIEEPARLLKAKGISIYTIGITSYVIDELQKIASKPIEKFMFNLEDFDDLTDISSQFLETMCSSVETHIQAYARTYADIVFLVDASSSMGAAAFQQVRNFLSKIVQQLDIGIDKYRVGLAKYSANFNVEFLLDTYRTKEQVLSYIKKHFKFDGGRLLTGSALEQLHLTFFTANARGSRITQGTPQFAVIITSGKSEDTVKRVARELKNKGVTAIAVGVQNSDIDELRTIATHPYTFQHMGLQGINQRPKDVLEILQAPIQEQFDTPEEAPAVCSSASVADIVFLIDESSSIGMSNFQQTRVFLHNVVSALDIGQRKVRVGLVLYSDEPRLEFALNSFYEKYEILDYITKLPYRGGRANTGAAINFLGQKVFTRKRGSRARNGVQQIAVVLTNGQSMDNFTKPAAKLRRGGVEVFAVGFLNATEKELKRIASHPSRTHVTNVESFLQLSNLDLRLKKRLCHEIVANAFVEPIMARALEEGCVNTEEADIYFLIDGSSSIHANDFKEMKTFMDEMIKVFQIGADRVRFGVVQYSNAPRIEFTIGEYNTEKQLLLAISNIKQLIGDTYTGDALRSMKNLFAKAASDRPSKVPQSLVVITDGDSHDQVAEPAAELRDEGITIYAIGVHNAVEKELREMAGSDARTFFVDNFDSLKLIKHELAQDICLPEACKNMKADIMFLIDSSGSIHPDDFEKMKQFMDLLVKKSDIGANSVQIGVIQFSSHPQEEFPLNRYHRKGDIQYAITNMRQMNEGTLTGEAIHFASSYFDPSKGGRPNTKQYLIVITDGEAQDEVAQPARALRNKGITIFAIGILQANYTQLLEIAGMQEKVFFEETFDSLSFLDKQLFFEICNPKDPCKRTEEADIIFLVDGSISITPAQFLIMQRFMEAVVNDSLVGRDRVQFGAVVYSSRAEQQFLLNNYSTKAEIRQAIFNLKRVKGLTYTATALIYTQERFGPDYGGRPDVTKILVLITDGATTRDDKPRLPSATQSLKKEHIIVFAVGVGEAKKEELELIAGQPDRWFFVQNYTGLESLHENITNVICNESKPVCAHEEADIVFLIDGSGSISPEDFTTMKTFMKAIVESFNVATNKIQIGVAQFSEEPQKEFYLNEFNTNTRVTKHIDKIVQLQSSTYTGKALNFVKLFFEPDKGSRKHQGVQQHLLVITDGQSNDEVDEEAAALRNENINIISIGIGHQNPFELIQIAGKKENVYSVTNFEMLETIKRRIVREICKPGQPGRQDCILDISVAVDISKQIKKMSLQRLEQQLKTHLSEVLLRMSTLRVSCCASDSQVRIRFKYLAVAQDGKTLFESDFEIYSEDVLRKFIAVQSAVDTPLDVNFLESIWKKANTLLSDESKKILLIFTDGLDDTTERLKKSSESLRMQGLYALLLVGLEDVHKFSELQEIEFGRGFDYKQLLSIKMQDLPSVLLRNLDTIAERVCCNVVCKCLGQDGSPGPHGPRGLQGKVGLRGPDGHPGEEGAIGDRGPQGLNGTQGEQGCSGARGLKGTRGFRGAKGDDGENGIDGVNGEQGTNGLPGGSGGKGDSGNQGRKGPRGQPGERGETGFRGDPGYPGTDDDTRGPVGEPGKSGRQGEAGVDGVRGSLGGKGTDGRQGRRGPSGPKGPRGIPSPPGSKGARGIQGIQGPTGLQGPNGQTGQQGLPGSHGNPGSPGVSGSAGNPGPNGQKGEPGDPGEKGAVGLRGGRGLLGSDGSNGYGPPGKKGSKGQLGLTGYPGAQGDDGDSSSNGNEGPKGIRGRRGSSGPSGPPGDNGDEGPKGPGGPKGAPGCTELTPCVLINFTRHNCPCLSAASKCPVYPTELVFALDTSQDVTSAAFERMKGIVESFLEKLEISESNCPTGARVAIVTYSDSTQYYIRFSDFKKKKLLIEAVRNLPYKRSGRRYIGSAMRFVARNVFKRVRQGILTRKVAMFLTGGPSQDTSAINTAVLEFSAHEIIPVVIAFSDVPNISDAFETDGSRRSHVFIWRTIDDQRLEFILSCTLCYDKCYPDEECELAIPPPVEVAMDIAFILDSSYSVRSEDYEIMKGFVSTMLDQFVVSSDPSLSSVDARVALVQQTPPGFIPNTNIQPAKLEFDLEAFNSKDLMKSYIEESVHQLHGSTAVGYATQWTIDNIFSKATRPRKHKVLFTILGSKTADWDRGMLREVSEYAECQGFTMVTLAFGNEISYTEMAELSSSPQDQHLLHLARTLKPEMAYAQRFSRAFLNLLKSEINTYPPAEISCDGRGDARRGPLSALGRVSTVEFSSAVNSKEGDPSESVQEENEKVPGEATQIDADTTAKSYDTEPPSEETATERTEDTTTQYDACTMVQDEGDCDEYILKWYYNKLQKACTPFWYGGCGGNSNRFESQEACEGLCMGAS</sequence>
<evidence type="ECO:0000256" key="1">
    <source>
        <dbReference type="ARBA" id="ARBA00004498"/>
    </source>
</evidence>
<dbReference type="InterPro" id="IPR036465">
    <property type="entry name" value="vWFA_dom_sf"/>
</dbReference>
<dbReference type="InterPro" id="IPR002035">
    <property type="entry name" value="VWF_A"/>
</dbReference>
<feature type="domain" description="VWFA" evidence="15">
    <location>
        <begin position="634"/>
        <end position="812"/>
    </location>
</feature>
<dbReference type="FunFam" id="4.10.410.10:FF:000020">
    <property type="entry name" value="Collagen, type VI, alpha 3"/>
    <property type="match status" value="1"/>
</dbReference>
<evidence type="ECO:0000256" key="13">
    <source>
        <dbReference type="SAM" id="MobiDB-lite"/>
    </source>
</evidence>
<dbReference type="InterPro" id="IPR002223">
    <property type="entry name" value="Kunitz_BPTI"/>
</dbReference>
<evidence type="ECO:0000313" key="17">
    <source>
        <dbReference type="Proteomes" id="UP000515156"/>
    </source>
</evidence>
<reference evidence="18 19" key="1">
    <citation type="submission" date="2025-04" db="UniProtKB">
        <authorList>
            <consortium name="RefSeq"/>
        </authorList>
    </citation>
    <scope>IDENTIFICATION</scope>
</reference>
<dbReference type="FunFam" id="3.40.50.410:FF:000001">
    <property type="entry name" value="Collagen, type XII, alpha 1"/>
    <property type="match status" value="1"/>
</dbReference>
<dbReference type="Gene3D" id="3.40.50.410">
    <property type="entry name" value="von Willebrand factor, type A domain"/>
    <property type="match status" value="10"/>
</dbReference>
<evidence type="ECO:0000256" key="5">
    <source>
        <dbReference type="ARBA" id="ARBA00022737"/>
    </source>
</evidence>
<name>A0A6P7YB84_9AMPH</name>
<evidence type="ECO:0000256" key="9">
    <source>
        <dbReference type="ARBA" id="ARBA00023180"/>
    </source>
</evidence>
<feature type="domain" description="VWFA" evidence="15">
    <location>
        <begin position="1214"/>
        <end position="1387"/>
    </location>
</feature>
<dbReference type="SUPFAM" id="SSF57362">
    <property type="entry name" value="BPTI-like"/>
    <property type="match status" value="1"/>
</dbReference>
<dbReference type="GeneID" id="115472169"/>
<dbReference type="SUPFAM" id="SSF53300">
    <property type="entry name" value="vWA-like"/>
    <property type="match status" value="11"/>
</dbReference>
<feature type="compositionally biased region" description="Low complexity" evidence="13">
    <location>
        <begin position="2106"/>
        <end position="2115"/>
    </location>
</feature>
<evidence type="ECO:0000313" key="19">
    <source>
        <dbReference type="RefSeq" id="XP_030062191.1"/>
    </source>
</evidence>
<accession>A0A6P7YB84</accession>
<organism evidence="17 19">
    <name type="scientific">Microcaecilia unicolor</name>
    <dbReference type="NCBI Taxonomy" id="1415580"/>
    <lineage>
        <taxon>Eukaryota</taxon>
        <taxon>Metazoa</taxon>
        <taxon>Chordata</taxon>
        <taxon>Craniata</taxon>
        <taxon>Vertebrata</taxon>
        <taxon>Euteleostomi</taxon>
        <taxon>Amphibia</taxon>
        <taxon>Gymnophiona</taxon>
        <taxon>Siphonopidae</taxon>
        <taxon>Microcaecilia</taxon>
    </lineage>
</organism>
<dbReference type="Gene3D" id="4.10.410.10">
    <property type="entry name" value="Pancreatic trypsin inhibitor Kunitz domain"/>
    <property type="match status" value="1"/>
</dbReference>
<proteinExistence type="inferred from homology"/>
<keyword evidence="10" id="KW-0379">Hydroxylation</keyword>
<feature type="compositionally biased region" description="Low complexity" evidence="13">
    <location>
        <begin position="1964"/>
        <end position="1974"/>
    </location>
</feature>
<dbReference type="InterPro" id="IPR050525">
    <property type="entry name" value="ECM_Assembly_Org"/>
</dbReference>
<feature type="domain" description="VWFA" evidence="15">
    <location>
        <begin position="1027"/>
        <end position="1200"/>
    </location>
</feature>
<keyword evidence="6" id="KW-0130">Cell adhesion</keyword>
<dbReference type="Proteomes" id="UP000515156">
    <property type="component" value="Chromosome 1"/>
</dbReference>
<feature type="domain" description="VWFA" evidence="15">
    <location>
        <begin position="34"/>
        <end position="208"/>
    </location>
</feature>
<evidence type="ECO:0000256" key="8">
    <source>
        <dbReference type="ARBA" id="ARBA00023157"/>
    </source>
</evidence>
<dbReference type="InterPro" id="IPR036880">
    <property type="entry name" value="Kunitz_BPTI_sf"/>
</dbReference>
<feature type="region of interest" description="Disordered" evidence="13">
    <location>
        <begin position="1802"/>
        <end position="2129"/>
    </location>
</feature>
<dbReference type="PANTHER" id="PTHR24020">
    <property type="entry name" value="COLLAGEN ALPHA"/>
    <property type="match status" value="1"/>
</dbReference>
<dbReference type="CDD" id="cd01472">
    <property type="entry name" value="vWA_collagen"/>
    <property type="match status" value="3"/>
</dbReference>
<evidence type="ECO:0000256" key="10">
    <source>
        <dbReference type="ARBA" id="ARBA00023278"/>
    </source>
</evidence>
<dbReference type="PRINTS" id="PR00759">
    <property type="entry name" value="BASICPTASE"/>
</dbReference>
<dbReference type="CDD" id="cd01450">
    <property type="entry name" value="vWFA_subfamily_ECM"/>
    <property type="match status" value="3"/>
</dbReference>
<dbReference type="OrthoDB" id="6132182at2759"/>
<dbReference type="Pfam" id="PF00014">
    <property type="entry name" value="Kunitz_BPTI"/>
    <property type="match status" value="1"/>
</dbReference>
<keyword evidence="7 18" id="KW-0176">Collagen</keyword>
<protein>
    <submittedName>
        <fullName evidence="18 19">Collagen alpha-6(VI) chain isoform X1</fullName>
    </submittedName>
</protein>
<keyword evidence="4 14" id="KW-0732">Signal</keyword>
<evidence type="ECO:0000259" key="16">
    <source>
        <dbReference type="PROSITE" id="PS50279"/>
    </source>
</evidence>
<dbReference type="FunFam" id="3.40.50.410:FF:000004">
    <property type="entry name" value="collagen alpha-6(VI) chain"/>
    <property type="match status" value="6"/>
</dbReference>
<dbReference type="Pfam" id="PF01391">
    <property type="entry name" value="Collagen"/>
    <property type="match status" value="1"/>
</dbReference>
<evidence type="ECO:0000256" key="3">
    <source>
        <dbReference type="ARBA" id="ARBA00022530"/>
    </source>
</evidence>
<dbReference type="RefSeq" id="XP_030062191.1">
    <property type="nucleotide sequence ID" value="XM_030206331.1"/>
</dbReference>
<dbReference type="PROSITE" id="PS50234">
    <property type="entry name" value="VWFA"/>
    <property type="match status" value="11"/>
</dbReference>
<feature type="region of interest" description="Disordered" evidence="13">
    <location>
        <begin position="2607"/>
        <end position="2661"/>
    </location>
</feature>
<dbReference type="PROSITE" id="PS50279">
    <property type="entry name" value="BPTI_KUNITZ_2"/>
    <property type="match status" value="1"/>
</dbReference>
<dbReference type="FunFam" id="3.40.50.410:FF:000021">
    <property type="entry name" value="Collagen, type VI, alpha 3"/>
    <property type="match status" value="1"/>
</dbReference>
<feature type="compositionally biased region" description="Gly residues" evidence="13">
    <location>
        <begin position="2046"/>
        <end position="2066"/>
    </location>
</feature>
<dbReference type="GO" id="GO:0005589">
    <property type="term" value="C:collagen type VI trimer"/>
    <property type="evidence" value="ECO:0007669"/>
    <property type="project" value="UniProtKB-ARBA"/>
</dbReference>
<feature type="domain" description="VWFA" evidence="15">
    <location>
        <begin position="432"/>
        <end position="609"/>
    </location>
</feature>
<evidence type="ECO:0000256" key="2">
    <source>
        <dbReference type="ARBA" id="ARBA00022525"/>
    </source>
</evidence>
<feature type="domain" description="VWFA" evidence="15">
    <location>
        <begin position="841"/>
        <end position="1015"/>
    </location>
</feature>
<gene>
    <name evidence="18 19" type="primary">COL6A6</name>
</gene>
<dbReference type="CDD" id="cd22630">
    <property type="entry name" value="Kunitz_collagen_alpha6_VI"/>
    <property type="match status" value="1"/>
</dbReference>
<feature type="domain" description="BPTI/Kunitz inhibitor" evidence="16">
    <location>
        <begin position="2668"/>
        <end position="2718"/>
    </location>
</feature>
<comment type="subcellular location">
    <subcellularLocation>
        <location evidence="1">Secreted</location>
        <location evidence="1">Extracellular space</location>
        <location evidence="1">Extracellular matrix</location>
    </subcellularLocation>
</comment>
<dbReference type="KEGG" id="muo:115472169"/>
<feature type="domain" description="VWFA" evidence="15">
    <location>
        <begin position="2369"/>
        <end position="2574"/>
    </location>
</feature>
<feature type="compositionally biased region" description="Low complexity" evidence="13">
    <location>
        <begin position="2067"/>
        <end position="2077"/>
    </location>
</feature>
<feature type="domain" description="VWFA" evidence="15">
    <location>
        <begin position="1594"/>
        <end position="1789"/>
    </location>
</feature>
<feature type="signal peptide" evidence="14">
    <location>
        <begin position="1"/>
        <end position="22"/>
    </location>
</feature>
<dbReference type="InterPro" id="IPR020901">
    <property type="entry name" value="Prtase_inh_Kunz-CS"/>
</dbReference>
<keyword evidence="9" id="KW-0325">Glycoprotein</keyword>
<dbReference type="PROSITE" id="PS00280">
    <property type="entry name" value="BPTI_KUNITZ_1"/>
    <property type="match status" value="1"/>
</dbReference>
<evidence type="ECO:0000256" key="11">
    <source>
        <dbReference type="ARBA" id="ARBA00043858"/>
    </source>
</evidence>
<dbReference type="PRINTS" id="PR00453">
    <property type="entry name" value="VWFADOMAIN"/>
</dbReference>
<dbReference type="SMART" id="SM00131">
    <property type="entry name" value="KU"/>
    <property type="match status" value="1"/>
</dbReference>
<evidence type="ECO:0000259" key="15">
    <source>
        <dbReference type="PROSITE" id="PS50234"/>
    </source>
</evidence>
<keyword evidence="17" id="KW-1185">Reference proteome</keyword>
<keyword evidence="5" id="KW-0677">Repeat</keyword>
<keyword evidence="3" id="KW-0272">Extracellular matrix</keyword>
<comment type="similarity">
    <text evidence="12">Belongs to the type VI collagen family.</text>
</comment>
<evidence type="ECO:0000256" key="6">
    <source>
        <dbReference type="ARBA" id="ARBA00022889"/>
    </source>
</evidence>
<comment type="function">
    <text evidence="11">Collagen VI acts as a cell-binding protein.</text>
</comment>
<dbReference type="InterPro" id="IPR008160">
    <property type="entry name" value="Collagen"/>
</dbReference>
<feature type="domain" description="VWFA" evidence="15">
    <location>
        <begin position="2164"/>
        <end position="2345"/>
    </location>
</feature>
<evidence type="ECO:0000256" key="14">
    <source>
        <dbReference type="SAM" id="SignalP"/>
    </source>
</evidence>
<feature type="compositionally biased region" description="Polar residues" evidence="13">
    <location>
        <begin position="1997"/>
        <end position="2008"/>
    </location>
</feature>
<feature type="compositionally biased region" description="Gly residues" evidence="13">
    <location>
        <begin position="1883"/>
        <end position="1895"/>
    </location>
</feature>